<evidence type="ECO:0000313" key="7">
    <source>
        <dbReference type="EnsemblMetazoa" id="CLYHEMP006493.1"/>
    </source>
</evidence>
<dbReference type="AlphaFoldDB" id="A0A7M5VBS6"/>
<dbReference type="Gene3D" id="3.30.40.10">
    <property type="entry name" value="Zinc/RING finger domain, C3HC4 (zinc finger)"/>
    <property type="match status" value="1"/>
</dbReference>
<dbReference type="PROSITE" id="PS50294">
    <property type="entry name" value="WD_REPEATS_REGION"/>
    <property type="match status" value="6"/>
</dbReference>
<dbReference type="PROSITE" id="PS50105">
    <property type="entry name" value="SAM_DOMAIN"/>
    <property type="match status" value="1"/>
</dbReference>
<dbReference type="Gene3D" id="2.130.10.10">
    <property type="entry name" value="YVTN repeat-like/Quinoprotein amine dehydrogenase"/>
    <property type="match status" value="3"/>
</dbReference>
<evidence type="ECO:0000256" key="4">
    <source>
        <dbReference type="PROSITE-ProRule" id="PRU00221"/>
    </source>
</evidence>
<dbReference type="OrthoDB" id="10064100at2759"/>
<dbReference type="InterPro" id="IPR013761">
    <property type="entry name" value="SAM/pointed_sf"/>
</dbReference>
<dbReference type="InterPro" id="IPR052085">
    <property type="entry name" value="WD-SAM-U-box"/>
</dbReference>
<name>A0A7M5VBS6_9CNID</name>
<evidence type="ECO:0000256" key="2">
    <source>
        <dbReference type="ARBA" id="ARBA00022574"/>
    </source>
</evidence>
<dbReference type="PROSITE" id="PS00678">
    <property type="entry name" value="WD_REPEATS_1"/>
    <property type="match status" value="3"/>
</dbReference>
<dbReference type="SUPFAM" id="SSF47769">
    <property type="entry name" value="SAM/Pointed domain"/>
    <property type="match status" value="1"/>
</dbReference>
<reference evidence="7" key="1">
    <citation type="submission" date="2021-01" db="UniProtKB">
        <authorList>
            <consortium name="EnsemblMetazoa"/>
        </authorList>
    </citation>
    <scope>IDENTIFICATION</scope>
</reference>
<keyword evidence="3" id="KW-0677">Repeat</keyword>
<dbReference type="GO" id="GO:0004842">
    <property type="term" value="F:ubiquitin-protein transferase activity"/>
    <property type="evidence" value="ECO:0007669"/>
    <property type="project" value="InterPro"/>
</dbReference>
<evidence type="ECO:0000259" key="5">
    <source>
        <dbReference type="PROSITE" id="PS50105"/>
    </source>
</evidence>
<dbReference type="SUPFAM" id="SSF50998">
    <property type="entry name" value="Quinoprotein alcohol dehydrogenase-like"/>
    <property type="match status" value="1"/>
</dbReference>
<feature type="domain" description="U-box" evidence="6">
    <location>
        <begin position="429"/>
        <end position="503"/>
    </location>
</feature>
<dbReference type="Pfam" id="PF07647">
    <property type="entry name" value="SAM_2"/>
    <property type="match status" value="1"/>
</dbReference>
<feature type="repeat" description="WD" evidence="4">
    <location>
        <begin position="251"/>
        <end position="283"/>
    </location>
</feature>
<evidence type="ECO:0000256" key="3">
    <source>
        <dbReference type="ARBA" id="ARBA00022737"/>
    </source>
</evidence>
<dbReference type="PROSITE" id="PS50082">
    <property type="entry name" value="WD_REPEATS_2"/>
    <property type="match status" value="6"/>
</dbReference>
<dbReference type="PANTHER" id="PTHR46573">
    <property type="entry name" value="WD REPEAT, SAM AND U-BOX DOMAIN-CONTAINING PROTEIN 1"/>
    <property type="match status" value="1"/>
</dbReference>
<dbReference type="InterPro" id="IPR020472">
    <property type="entry name" value="WD40_PAC1"/>
</dbReference>
<dbReference type="InterPro" id="IPR001680">
    <property type="entry name" value="WD40_rpt"/>
</dbReference>
<dbReference type="InterPro" id="IPR019775">
    <property type="entry name" value="WD40_repeat_CS"/>
</dbReference>
<dbReference type="Gene3D" id="1.10.150.50">
    <property type="entry name" value="Transcription Factor, Ets-1"/>
    <property type="match status" value="1"/>
</dbReference>
<dbReference type="InterPro" id="IPR001660">
    <property type="entry name" value="SAM"/>
</dbReference>
<dbReference type="GO" id="GO:0016567">
    <property type="term" value="P:protein ubiquitination"/>
    <property type="evidence" value="ECO:0007669"/>
    <property type="project" value="InterPro"/>
</dbReference>
<dbReference type="CDD" id="cd16655">
    <property type="entry name" value="RING-Ubox_WDSUB1-like"/>
    <property type="match status" value="1"/>
</dbReference>
<dbReference type="PANTHER" id="PTHR46573:SF1">
    <property type="entry name" value="WD REPEAT, SAM AND U-BOX DOMAIN-CONTAINING PROTEIN 1"/>
    <property type="match status" value="1"/>
</dbReference>
<dbReference type="RefSeq" id="XP_066921520.1">
    <property type="nucleotide sequence ID" value="XM_067065419.1"/>
</dbReference>
<accession>A0A7M5VBS6</accession>
<dbReference type="Proteomes" id="UP000594262">
    <property type="component" value="Unplaced"/>
</dbReference>
<dbReference type="SMART" id="SM00504">
    <property type="entry name" value="Ubox"/>
    <property type="match status" value="1"/>
</dbReference>
<keyword evidence="8" id="KW-1185">Reference proteome</keyword>
<dbReference type="InterPro" id="IPR013083">
    <property type="entry name" value="Znf_RING/FYVE/PHD"/>
</dbReference>
<dbReference type="InterPro" id="IPR003613">
    <property type="entry name" value="Ubox_domain"/>
</dbReference>
<evidence type="ECO:0000259" key="6">
    <source>
        <dbReference type="PROSITE" id="PS51698"/>
    </source>
</evidence>
<feature type="repeat" description="WD" evidence="4">
    <location>
        <begin position="293"/>
        <end position="334"/>
    </location>
</feature>
<sequence>MAKLLNTLTIHTKDVNCCAFSANSKTLASVSGDKTVRLWNADSATELSYSPLSHHTYSVTCCAFSPFGSMLATGSQDYTLAIWNAEDGELIKTMLGHKGAIRCCTFSSNSMLLATASSDETIGIWNLKNYSLSRVLKGPDSSLMTCRFTPDDLYLVSGSGYGDARIWDISTGQCEGMVEGHDSGTSGCGITGCDFSLKFGSADTAQSLSKVGESPRFLLATCGGDNLIKLWHVYTASAYSMKCNFEFVVSLKGHGGHVYDCKFSQDGKMLASCSSDKTVILWDPVKYEIIAKLTGHTRYITTVCFSPDGKYLASGSNDKSVQIWQIDDIRRTESTGRQNPTHAIGNSPADQPKRKLIRNWSIDDVCDWLKELSLDQYCEVFRYNAIDGIELAQLNDHTLLNALQIGPLGHRNKITRELNELKRIESEGNIPDEFLCPITRELMADPVLVADGFTYERSSIASWFDSGNITSPMTNKPLPSNQLVPNRSLKNAIMRYFGPVPLIP</sequence>
<organism evidence="7 8">
    <name type="scientific">Clytia hemisphaerica</name>
    <dbReference type="NCBI Taxonomy" id="252671"/>
    <lineage>
        <taxon>Eukaryota</taxon>
        <taxon>Metazoa</taxon>
        <taxon>Cnidaria</taxon>
        <taxon>Hydrozoa</taxon>
        <taxon>Hydroidolina</taxon>
        <taxon>Leptothecata</taxon>
        <taxon>Obeliida</taxon>
        <taxon>Clytiidae</taxon>
        <taxon>Clytia</taxon>
    </lineage>
</organism>
<feature type="repeat" description="WD" evidence="4">
    <location>
        <begin position="136"/>
        <end position="177"/>
    </location>
</feature>
<dbReference type="CDD" id="cd00200">
    <property type="entry name" value="WD40"/>
    <property type="match status" value="1"/>
</dbReference>
<proteinExistence type="predicted"/>
<feature type="domain" description="SAM" evidence="5">
    <location>
        <begin position="360"/>
        <end position="424"/>
    </location>
</feature>
<feature type="repeat" description="WD" evidence="4">
    <location>
        <begin position="8"/>
        <end position="49"/>
    </location>
</feature>
<dbReference type="GeneID" id="136808858"/>
<dbReference type="Pfam" id="PF04564">
    <property type="entry name" value="U-box"/>
    <property type="match status" value="1"/>
</dbReference>
<feature type="repeat" description="WD" evidence="4">
    <location>
        <begin position="52"/>
        <end position="93"/>
    </location>
</feature>
<dbReference type="Pfam" id="PF00400">
    <property type="entry name" value="WD40"/>
    <property type="match status" value="6"/>
</dbReference>
<protein>
    <recommendedName>
        <fullName evidence="1">WD repeat, SAM and U-box domain-containing protein 1</fullName>
    </recommendedName>
</protein>
<dbReference type="SMART" id="SM00454">
    <property type="entry name" value="SAM"/>
    <property type="match status" value="1"/>
</dbReference>
<dbReference type="InterPro" id="IPR011047">
    <property type="entry name" value="Quinoprotein_ADH-like_sf"/>
</dbReference>
<dbReference type="SMART" id="SM00320">
    <property type="entry name" value="WD40"/>
    <property type="match status" value="7"/>
</dbReference>
<evidence type="ECO:0000313" key="8">
    <source>
        <dbReference type="Proteomes" id="UP000594262"/>
    </source>
</evidence>
<dbReference type="SUPFAM" id="SSF57850">
    <property type="entry name" value="RING/U-box"/>
    <property type="match status" value="1"/>
</dbReference>
<dbReference type="PRINTS" id="PR00320">
    <property type="entry name" value="GPROTEINBRPT"/>
</dbReference>
<dbReference type="PROSITE" id="PS51698">
    <property type="entry name" value="U_BOX"/>
    <property type="match status" value="1"/>
</dbReference>
<dbReference type="EnsemblMetazoa" id="CLYHEMT006493.1">
    <property type="protein sequence ID" value="CLYHEMP006493.1"/>
    <property type="gene ID" value="CLYHEMG006493"/>
</dbReference>
<feature type="repeat" description="WD" evidence="4">
    <location>
        <begin position="94"/>
        <end position="135"/>
    </location>
</feature>
<dbReference type="InterPro" id="IPR015943">
    <property type="entry name" value="WD40/YVTN_repeat-like_dom_sf"/>
</dbReference>
<evidence type="ECO:0000256" key="1">
    <source>
        <dbReference type="ARBA" id="ARBA00020894"/>
    </source>
</evidence>
<keyword evidence="2 4" id="KW-0853">WD repeat</keyword>